<accession>A0A392M9K0</accession>
<evidence type="ECO:0000256" key="1">
    <source>
        <dbReference type="SAM" id="MobiDB-lite"/>
    </source>
</evidence>
<dbReference type="AlphaFoldDB" id="A0A392M9K0"/>
<proteinExistence type="predicted"/>
<evidence type="ECO:0000313" key="2">
    <source>
        <dbReference type="EMBL" id="MCH84116.1"/>
    </source>
</evidence>
<sequence length="67" mass="7373">MKTKGGHGTSTKGRVSQSKRLSERQLDALSHAVAAVAHGGCRWREGRHLSEALWMRFWGRAGSGRTI</sequence>
<name>A0A392M9K0_9FABA</name>
<evidence type="ECO:0000313" key="3">
    <source>
        <dbReference type="Proteomes" id="UP000265520"/>
    </source>
</evidence>
<comment type="caution">
    <text evidence="2">The sequence shown here is derived from an EMBL/GenBank/DDBJ whole genome shotgun (WGS) entry which is preliminary data.</text>
</comment>
<gene>
    <name evidence="2" type="ORF">A2U01_0004947</name>
</gene>
<keyword evidence="3" id="KW-1185">Reference proteome</keyword>
<dbReference type="Proteomes" id="UP000265520">
    <property type="component" value="Unassembled WGS sequence"/>
</dbReference>
<organism evidence="2 3">
    <name type="scientific">Trifolium medium</name>
    <dbReference type="NCBI Taxonomy" id="97028"/>
    <lineage>
        <taxon>Eukaryota</taxon>
        <taxon>Viridiplantae</taxon>
        <taxon>Streptophyta</taxon>
        <taxon>Embryophyta</taxon>
        <taxon>Tracheophyta</taxon>
        <taxon>Spermatophyta</taxon>
        <taxon>Magnoliopsida</taxon>
        <taxon>eudicotyledons</taxon>
        <taxon>Gunneridae</taxon>
        <taxon>Pentapetalae</taxon>
        <taxon>rosids</taxon>
        <taxon>fabids</taxon>
        <taxon>Fabales</taxon>
        <taxon>Fabaceae</taxon>
        <taxon>Papilionoideae</taxon>
        <taxon>50 kb inversion clade</taxon>
        <taxon>NPAAA clade</taxon>
        <taxon>Hologalegina</taxon>
        <taxon>IRL clade</taxon>
        <taxon>Trifolieae</taxon>
        <taxon>Trifolium</taxon>
    </lineage>
</organism>
<protein>
    <submittedName>
        <fullName evidence="2">Uncharacterized protein</fullName>
    </submittedName>
</protein>
<reference evidence="2 3" key="1">
    <citation type="journal article" date="2018" name="Front. Plant Sci.">
        <title>Red Clover (Trifolium pratense) and Zigzag Clover (T. medium) - A Picture of Genomic Similarities and Differences.</title>
        <authorList>
            <person name="Dluhosova J."/>
            <person name="Istvanek J."/>
            <person name="Nedelnik J."/>
            <person name="Repkova J."/>
        </authorList>
    </citation>
    <scope>NUCLEOTIDE SEQUENCE [LARGE SCALE GENOMIC DNA]</scope>
    <source>
        <strain evidence="3">cv. 10/8</strain>
        <tissue evidence="2">Leaf</tissue>
    </source>
</reference>
<dbReference type="EMBL" id="LXQA010006289">
    <property type="protein sequence ID" value="MCH84116.1"/>
    <property type="molecule type" value="Genomic_DNA"/>
</dbReference>
<feature type="region of interest" description="Disordered" evidence="1">
    <location>
        <begin position="1"/>
        <end position="23"/>
    </location>
</feature>